<accession>A0A7W0CUU8</accession>
<dbReference type="Proteomes" id="UP000530928">
    <property type="component" value="Unassembled WGS sequence"/>
</dbReference>
<evidence type="ECO:0000313" key="1">
    <source>
        <dbReference type="EMBL" id="MBA2897797.1"/>
    </source>
</evidence>
<organism evidence="1 2">
    <name type="scientific">Nonomuraea soli</name>
    <dbReference type="NCBI Taxonomy" id="1032476"/>
    <lineage>
        <taxon>Bacteria</taxon>
        <taxon>Bacillati</taxon>
        <taxon>Actinomycetota</taxon>
        <taxon>Actinomycetes</taxon>
        <taxon>Streptosporangiales</taxon>
        <taxon>Streptosporangiaceae</taxon>
        <taxon>Nonomuraea</taxon>
    </lineage>
</organism>
<keyword evidence="2" id="KW-1185">Reference proteome</keyword>
<comment type="caution">
    <text evidence="1">The sequence shown here is derived from an EMBL/GenBank/DDBJ whole genome shotgun (WGS) entry which is preliminary data.</text>
</comment>
<gene>
    <name evidence="1" type="ORF">HNR30_009203</name>
</gene>
<protein>
    <submittedName>
        <fullName evidence="1">Uncharacterized protein</fullName>
    </submittedName>
</protein>
<sequence>MLDEQEPAVGVLQQQDLEEGFCCDDSSRIRLRSVEPAYESVEELSAELHVRRQACDAVHQVLPDVGVGGERDVLEPG</sequence>
<reference evidence="1 2" key="1">
    <citation type="submission" date="2020-07" db="EMBL/GenBank/DDBJ databases">
        <title>Genomic Encyclopedia of Type Strains, Phase IV (KMG-IV): sequencing the most valuable type-strain genomes for metagenomic binning, comparative biology and taxonomic classification.</title>
        <authorList>
            <person name="Goeker M."/>
        </authorList>
    </citation>
    <scope>NUCLEOTIDE SEQUENCE [LARGE SCALE GENOMIC DNA]</scope>
    <source>
        <strain evidence="1 2">DSM 45533</strain>
    </source>
</reference>
<dbReference type="RefSeq" id="WP_181616469.1">
    <property type="nucleotide sequence ID" value="NZ_BAABAM010000015.1"/>
</dbReference>
<proteinExistence type="predicted"/>
<dbReference type="AlphaFoldDB" id="A0A7W0CUU8"/>
<name>A0A7W0CUU8_9ACTN</name>
<evidence type="ECO:0000313" key="2">
    <source>
        <dbReference type="Proteomes" id="UP000530928"/>
    </source>
</evidence>
<dbReference type="EMBL" id="JACDUR010000013">
    <property type="protein sequence ID" value="MBA2897797.1"/>
    <property type="molecule type" value="Genomic_DNA"/>
</dbReference>